<dbReference type="PANTHER" id="PTHR31161">
    <property type="entry name" value="PROTEIN GRAVITROPIC IN THE LIGHT 1"/>
    <property type="match status" value="1"/>
</dbReference>
<dbReference type="InterPro" id="IPR040225">
    <property type="entry name" value="GIL1-like"/>
</dbReference>
<sequence length="147" mass="16529">MFDHKSKLARTFQRVVNLRTATKIASSNGIGNSSHGGFDVNRRGDALAMVFVSVTSIKTAYAKLQMAQNPYNSDAIQAAEQAVMEQLKVLSELKHKFLKHELDVSPQVSLMHAKIQEQQSLMRTDEINIKKLEYDIERKVADIALNQ</sequence>
<keyword evidence="2" id="KW-0808">Transferase</keyword>
<protein>
    <submittedName>
        <fullName evidence="2">Hexaprenyldihydroxybenzoate methyltransferase</fullName>
    </submittedName>
</protein>
<dbReference type="EMBL" id="VEPZ02000241">
    <property type="protein sequence ID" value="KAE8729025.1"/>
    <property type="molecule type" value="Genomic_DNA"/>
</dbReference>
<name>A0A6A3CHY0_HIBSY</name>
<evidence type="ECO:0000313" key="2">
    <source>
        <dbReference type="EMBL" id="KAE8729025.1"/>
    </source>
</evidence>
<dbReference type="Proteomes" id="UP000436088">
    <property type="component" value="Unassembled WGS sequence"/>
</dbReference>
<evidence type="ECO:0000259" key="1">
    <source>
        <dbReference type="Pfam" id="PF04859"/>
    </source>
</evidence>
<dbReference type="InterPro" id="IPR006943">
    <property type="entry name" value="DUF641_pln"/>
</dbReference>
<feature type="domain" description="DUF641" evidence="1">
    <location>
        <begin position="46"/>
        <end position="143"/>
    </location>
</feature>
<comment type="caution">
    <text evidence="2">The sequence shown here is derived from an EMBL/GenBank/DDBJ whole genome shotgun (WGS) entry which is preliminary data.</text>
</comment>
<keyword evidence="3" id="KW-1185">Reference proteome</keyword>
<dbReference type="AlphaFoldDB" id="A0A6A3CHY0"/>
<dbReference type="GO" id="GO:0032259">
    <property type="term" value="P:methylation"/>
    <property type="evidence" value="ECO:0007669"/>
    <property type="project" value="UniProtKB-KW"/>
</dbReference>
<gene>
    <name evidence="2" type="ORF">F3Y22_tig00004013pilonHSYRG00193</name>
</gene>
<proteinExistence type="predicted"/>
<dbReference type="GO" id="GO:0008168">
    <property type="term" value="F:methyltransferase activity"/>
    <property type="evidence" value="ECO:0007669"/>
    <property type="project" value="UniProtKB-KW"/>
</dbReference>
<keyword evidence="2" id="KW-0489">Methyltransferase</keyword>
<dbReference type="GO" id="GO:0009639">
    <property type="term" value="P:response to red or far red light"/>
    <property type="evidence" value="ECO:0007669"/>
    <property type="project" value="InterPro"/>
</dbReference>
<accession>A0A6A3CHY0</accession>
<evidence type="ECO:0000313" key="3">
    <source>
        <dbReference type="Proteomes" id="UP000436088"/>
    </source>
</evidence>
<dbReference type="Pfam" id="PF04859">
    <property type="entry name" value="DUF641"/>
    <property type="match status" value="1"/>
</dbReference>
<organism evidence="2 3">
    <name type="scientific">Hibiscus syriacus</name>
    <name type="common">Rose of Sharon</name>
    <dbReference type="NCBI Taxonomy" id="106335"/>
    <lineage>
        <taxon>Eukaryota</taxon>
        <taxon>Viridiplantae</taxon>
        <taxon>Streptophyta</taxon>
        <taxon>Embryophyta</taxon>
        <taxon>Tracheophyta</taxon>
        <taxon>Spermatophyta</taxon>
        <taxon>Magnoliopsida</taxon>
        <taxon>eudicotyledons</taxon>
        <taxon>Gunneridae</taxon>
        <taxon>Pentapetalae</taxon>
        <taxon>rosids</taxon>
        <taxon>malvids</taxon>
        <taxon>Malvales</taxon>
        <taxon>Malvaceae</taxon>
        <taxon>Malvoideae</taxon>
        <taxon>Hibiscus</taxon>
    </lineage>
</organism>
<reference evidence="2" key="1">
    <citation type="submission" date="2019-09" db="EMBL/GenBank/DDBJ databases">
        <title>Draft genome information of white flower Hibiscus syriacus.</title>
        <authorList>
            <person name="Kim Y.-M."/>
        </authorList>
    </citation>
    <scope>NUCLEOTIDE SEQUENCE [LARGE SCALE GENOMIC DNA]</scope>
    <source>
        <strain evidence="2">YM2019G1</strain>
    </source>
</reference>
<dbReference type="GO" id="GO:0009959">
    <property type="term" value="P:negative gravitropism"/>
    <property type="evidence" value="ECO:0007669"/>
    <property type="project" value="InterPro"/>
</dbReference>